<comment type="caution">
    <text evidence="15">The sequence shown here is derived from an EMBL/GenBank/DDBJ whole genome shotgun (WGS) entry which is preliminary data.</text>
</comment>
<keyword evidence="12" id="KW-0732">Signal</keyword>
<evidence type="ECO:0000256" key="7">
    <source>
        <dbReference type="ARBA" id="ARBA00023136"/>
    </source>
</evidence>
<comment type="similarity">
    <text evidence="2 10 11">Belongs to the TonB-dependent receptor family.</text>
</comment>
<keyword evidence="3 10" id="KW-0813">Transport</keyword>
<dbReference type="Pfam" id="PF00593">
    <property type="entry name" value="TonB_dep_Rec_b-barrel"/>
    <property type="match status" value="1"/>
</dbReference>
<evidence type="ECO:0000313" key="15">
    <source>
        <dbReference type="EMBL" id="NWF43660.1"/>
    </source>
</evidence>
<dbReference type="InterPro" id="IPR036942">
    <property type="entry name" value="Beta-barrel_TonB_sf"/>
</dbReference>
<protein>
    <submittedName>
        <fullName evidence="15">TonB-dependent siderophore receptor</fullName>
    </submittedName>
</protein>
<dbReference type="GO" id="GO:0015891">
    <property type="term" value="P:siderophore transport"/>
    <property type="evidence" value="ECO:0007669"/>
    <property type="project" value="InterPro"/>
</dbReference>
<evidence type="ECO:0000256" key="4">
    <source>
        <dbReference type="ARBA" id="ARBA00022452"/>
    </source>
</evidence>
<dbReference type="InterPro" id="IPR039426">
    <property type="entry name" value="TonB-dep_rcpt-like"/>
</dbReference>
<sequence length="739" mass="80718">MKPPFKNLSHPVFVASSLRLALAAALSALATPAVLAQTAQDPPAAAGTLSVVEVKASPDQPNSKLPLDTPVDTGSRLGLTSRETPASVTVVDRATIDARGAQNTQDVLRSIPGVTAHDAPGSIGVMYRGFSGASITQLFNGVDVQYSIAARPVDSWIYERVEAIGGPSSFLYGAGAVGGTINHITKLATRHDLSEAQLRLGTDSLREASLGLNRRVAGDGQGSGDHHLRLDFNHREGGAWTEGTERKATQLATSLLSDFGGGVSHTLAYEYQDEQVDRPYWGTPLLNPVAGTLRIDERTRFKNYNSADGVYAQRVHWLRSVTDWRVSDALQWKNTFYVYDALRDYRNVETYVFNSDNTAVVRSNTLLQRHDQRLVGDRIDGSYKGQIGERRSDWSFGLDVSQNKQTRFPNSLSGTVSTVDPYHFETESFFSIPGMAPGFRPDRDNRVRTVALYAENRTALVPTLNLVTALRHERIELDLTNRREINAANPASYSRSYNPTTGRIGLVWDFAPGANLYGQFATAADPPAGILSTASFANVRDNSELTTGRQFEVGSKLDFWQGRGNATLSAFHITRKNIATQDPNDRNLTVLVGEQSAKGVEAGVGLQPTRQWAIQGNLGYVDAQYESFTQNGMSLAGKRPTNTPRTVLNLWTSYAFTPQLEASVGLRRVGAVYADAANTQSWPGYTLVDLGMSYRINRNAQLTARLRNATDKVYAASVRSTMVYLGAPRTADLALRVSF</sequence>
<keyword evidence="9 10" id="KW-0998">Cell outer membrane</keyword>
<evidence type="ECO:0000256" key="8">
    <source>
        <dbReference type="ARBA" id="ARBA00023170"/>
    </source>
</evidence>
<feature type="chain" id="PRO_5031066103" evidence="12">
    <location>
        <begin position="37"/>
        <end position="739"/>
    </location>
</feature>
<dbReference type="CDD" id="cd01347">
    <property type="entry name" value="ligand_gated_channel"/>
    <property type="match status" value="1"/>
</dbReference>
<dbReference type="NCBIfam" id="TIGR01783">
    <property type="entry name" value="TonB-siderophor"/>
    <property type="match status" value="1"/>
</dbReference>
<dbReference type="Pfam" id="PF07715">
    <property type="entry name" value="Plug"/>
    <property type="match status" value="1"/>
</dbReference>
<evidence type="ECO:0000256" key="10">
    <source>
        <dbReference type="PROSITE-ProRule" id="PRU01360"/>
    </source>
</evidence>
<evidence type="ECO:0000256" key="5">
    <source>
        <dbReference type="ARBA" id="ARBA00022692"/>
    </source>
</evidence>
<dbReference type="PROSITE" id="PS52016">
    <property type="entry name" value="TONB_DEPENDENT_REC_3"/>
    <property type="match status" value="1"/>
</dbReference>
<evidence type="ECO:0000256" key="3">
    <source>
        <dbReference type="ARBA" id="ARBA00022448"/>
    </source>
</evidence>
<evidence type="ECO:0000256" key="6">
    <source>
        <dbReference type="ARBA" id="ARBA00023077"/>
    </source>
</evidence>
<keyword evidence="5 10" id="KW-0812">Transmembrane</keyword>
<dbReference type="PANTHER" id="PTHR32552:SF84">
    <property type="entry name" value="TONB-DEPENDENT RECEPTOR-RELATED"/>
    <property type="match status" value="1"/>
</dbReference>
<dbReference type="GO" id="GO:0009279">
    <property type="term" value="C:cell outer membrane"/>
    <property type="evidence" value="ECO:0007669"/>
    <property type="project" value="UniProtKB-SubCell"/>
</dbReference>
<keyword evidence="6 11" id="KW-0798">TonB box</keyword>
<comment type="subcellular location">
    <subcellularLocation>
        <location evidence="1 10">Cell outer membrane</location>
        <topology evidence="1 10">Multi-pass membrane protein</topology>
    </subcellularLocation>
</comment>
<dbReference type="PANTHER" id="PTHR32552">
    <property type="entry name" value="FERRICHROME IRON RECEPTOR-RELATED"/>
    <property type="match status" value="1"/>
</dbReference>
<feature type="domain" description="TonB-dependent receptor plug" evidence="14">
    <location>
        <begin position="82"/>
        <end position="180"/>
    </location>
</feature>
<dbReference type="AlphaFoldDB" id="A0A7Y8GRP3"/>
<keyword evidence="16" id="KW-1185">Reference proteome</keyword>
<dbReference type="InterPro" id="IPR037066">
    <property type="entry name" value="Plug_dom_sf"/>
</dbReference>
<keyword evidence="7 10" id="KW-0472">Membrane</keyword>
<dbReference type="SUPFAM" id="SSF56935">
    <property type="entry name" value="Porins"/>
    <property type="match status" value="1"/>
</dbReference>
<name>A0A7Y8GRP3_9BURK</name>
<dbReference type="InterPro" id="IPR000531">
    <property type="entry name" value="Beta-barrel_TonB"/>
</dbReference>
<evidence type="ECO:0000259" key="13">
    <source>
        <dbReference type="Pfam" id="PF00593"/>
    </source>
</evidence>
<dbReference type="InterPro" id="IPR012910">
    <property type="entry name" value="Plug_dom"/>
</dbReference>
<dbReference type="GO" id="GO:0015344">
    <property type="term" value="F:siderophore uptake transmembrane transporter activity"/>
    <property type="evidence" value="ECO:0007669"/>
    <property type="project" value="TreeGrafter"/>
</dbReference>
<evidence type="ECO:0000259" key="14">
    <source>
        <dbReference type="Pfam" id="PF07715"/>
    </source>
</evidence>
<evidence type="ECO:0000256" key="2">
    <source>
        <dbReference type="ARBA" id="ARBA00009810"/>
    </source>
</evidence>
<keyword evidence="4 10" id="KW-1134">Transmembrane beta strand</keyword>
<evidence type="ECO:0000256" key="12">
    <source>
        <dbReference type="SAM" id="SignalP"/>
    </source>
</evidence>
<keyword evidence="8 15" id="KW-0675">Receptor</keyword>
<dbReference type="GO" id="GO:0038023">
    <property type="term" value="F:signaling receptor activity"/>
    <property type="evidence" value="ECO:0007669"/>
    <property type="project" value="InterPro"/>
</dbReference>
<feature type="signal peptide" evidence="12">
    <location>
        <begin position="1"/>
        <end position="36"/>
    </location>
</feature>
<dbReference type="EMBL" id="VYGV01000001">
    <property type="protein sequence ID" value="NWF43660.1"/>
    <property type="molecule type" value="Genomic_DNA"/>
</dbReference>
<evidence type="ECO:0000256" key="11">
    <source>
        <dbReference type="RuleBase" id="RU003357"/>
    </source>
</evidence>
<reference evidence="15 16" key="1">
    <citation type="submission" date="2019-09" db="EMBL/GenBank/DDBJ databases">
        <title>Hydrogenophaga aromatica sp. nov., isolated from a para-xylene-degrading enrichment culture.</title>
        <authorList>
            <person name="Tancsics A."/>
            <person name="Banerjee S."/>
        </authorList>
    </citation>
    <scope>NUCLEOTIDE SEQUENCE [LARGE SCALE GENOMIC DNA]</scope>
    <source>
        <strain evidence="15 16">D2P1</strain>
    </source>
</reference>
<evidence type="ECO:0000256" key="9">
    <source>
        <dbReference type="ARBA" id="ARBA00023237"/>
    </source>
</evidence>
<dbReference type="Gene3D" id="2.170.130.10">
    <property type="entry name" value="TonB-dependent receptor, plug domain"/>
    <property type="match status" value="1"/>
</dbReference>
<dbReference type="Gene3D" id="2.40.170.20">
    <property type="entry name" value="TonB-dependent receptor, beta-barrel domain"/>
    <property type="match status" value="1"/>
</dbReference>
<dbReference type="InterPro" id="IPR010105">
    <property type="entry name" value="TonB_sidphr_rcpt"/>
</dbReference>
<feature type="domain" description="TonB-dependent receptor-like beta-barrel" evidence="13">
    <location>
        <begin position="277"/>
        <end position="708"/>
    </location>
</feature>
<evidence type="ECO:0000313" key="16">
    <source>
        <dbReference type="Proteomes" id="UP000545507"/>
    </source>
</evidence>
<gene>
    <name evidence="15" type="ORF">F3K02_00060</name>
</gene>
<proteinExistence type="inferred from homology"/>
<dbReference type="RefSeq" id="WP_177131888.1">
    <property type="nucleotide sequence ID" value="NZ_VYGV01000001.1"/>
</dbReference>
<accession>A0A7Y8GRP3</accession>
<dbReference type="Proteomes" id="UP000545507">
    <property type="component" value="Unassembled WGS sequence"/>
</dbReference>
<organism evidence="15 16">
    <name type="scientific">Hydrogenophaga aromaticivorans</name>
    <dbReference type="NCBI Taxonomy" id="2610898"/>
    <lineage>
        <taxon>Bacteria</taxon>
        <taxon>Pseudomonadati</taxon>
        <taxon>Pseudomonadota</taxon>
        <taxon>Betaproteobacteria</taxon>
        <taxon>Burkholderiales</taxon>
        <taxon>Comamonadaceae</taxon>
        <taxon>Hydrogenophaga</taxon>
    </lineage>
</organism>
<evidence type="ECO:0000256" key="1">
    <source>
        <dbReference type="ARBA" id="ARBA00004571"/>
    </source>
</evidence>